<organism evidence="3 4">
    <name type="scientific">Thalassiosira pseudonana</name>
    <name type="common">Marine diatom</name>
    <name type="synonym">Cyclotella nana</name>
    <dbReference type="NCBI Taxonomy" id="35128"/>
    <lineage>
        <taxon>Eukaryota</taxon>
        <taxon>Sar</taxon>
        <taxon>Stramenopiles</taxon>
        <taxon>Ochrophyta</taxon>
        <taxon>Bacillariophyta</taxon>
        <taxon>Coscinodiscophyceae</taxon>
        <taxon>Thalassiosirophycidae</taxon>
        <taxon>Thalassiosirales</taxon>
        <taxon>Thalassiosiraceae</taxon>
        <taxon>Thalassiosira</taxon>
    </lineage>
</organism>
<dbReference type="PANTHER" id="PTHR21481">
    <property type="entry name" value="PROTEIN CLEC16A"/>
    <property type="match status" value="1"/>
</dbReference>
<dbReference type="InParanoid" id="B8C8W0"/>
<dbReference type="EMBL" id="CM000646">
    <property type="protein sequence ID" value="EED89942.1"/>
    <property type="molecule type" value="Genomic_DNA"/>
</dbReference>
<dbReference type="PANTHER" id="PTHR21481:SF0">
    <property type="entry name" value="PROTEIN CLEC16A"/>
    <property type="match status" value="1"/>
</dbReference>
<dbReference type="AlphaFoldDB" id="B8C8W0"/>
<evidence type="ECO:0000256" key="2">
    <source>
        <dbReference type="SAM" id="SignalP"/>
    </source>
</evidence>
<dbReference type="RefSeq" id="XP_002292746.1">
    <property type="nucleotide sequence ID" value="XM_002292710.1"/>
</dbReference>
<dbReference type="GeneID" id="7450783"/>
<feature type="region of interest" description="Disordered" evidence="1">
    <location>
        <begin position="440"/>
        <end position="499"/>
    </location>
</feature>
<feature type="compositionally biased region" description="Polar residues" evidence="1">
    <location>
        <begin position="475"/>
        <end position="492"/>
    </location>
</feature>
<feature type="region of interest" description="Disordered" evidence="1">
    <location>
        <begin position="269"/>
        <end position="297"/>
    </location>
</feature>
<dbReference type="GO" id="GO:0005794">
    <property type="term" value="C:Golgi apparatus"/>
    <property type="evidence" value="ECO:0000318"/>
    <property type="project" value="GO_Central"/>
</dbReference>
<dbReference type="PaxDb" id="35128-Thaps8608"/>
<dbReference type="GO" id="GO:1901096">
    <property type="term" value="P:regulation of autophagosome maturation"/>
    <property type="evidence" value="ECO:0000318"/>
    <property type="project" value="GO_Central"/>
</dbReference>
<keyword evidence="2" id="KW-0732">Signal</keyword>
<dbReference type="KEGG" id="tps:THAPSDRAFT_8608"/>
<sequence length="529" mass="57090">MACLQSLAISALHAAVSSVDGWTIQQIMLPNDGDNDECATKVKADGAIIKETFESLCRSIVNTTVTYDGWWKARFNCIAARTLMDLVSNNCDFLSPVSKVMGQLRKESAQFLISLPSRLEAKSKEATKSPQLSLIDRTHEHIDSTSTNMKFSFVSFLAAVFSSPPSTPLFGGSSSVKSPLFVTKPIIYGLDILLLQHAVCALAGFEDDVLGVKKLPIASKAKVVNRYTGSTVSRRNIVDAADVDIINNNNNNNGDTVSAISTNGFQSDVLGVHPPGTGTPITSNTSHHQSPRRRSLTSTDSIINALNDDVANGILKPSVTMVVDGVDSAAGTGTGTDVSVGGIGQADFGSGGFEASPSDAFNINVVAGLHFGDLPLRFNHDHNDNVNHQDQDMETLEDKIKEVSILRRLSEDHPNSIEDEDVIHIESDHLMLDDRGDAVTKAKLRSKASKKKKKKKKKKDKSKTSKKKRSKHNDTTISPSTKSPSQAPTASPINADRTKASNVSIPCGMIQRGSSYPRRLWTLVSSCIF</sequence>
<evidence type="ECO:0000313" key="4">
    <source>
        <dbReference type="Proteomes" id="UP000001449"/>
    </source>
</evidence>
<dbReference type="InterPro" id="IPR039272">
    <property type="entry name" value="CLEC16A/TT9"/>
</dbReference>
<name>B8C8W0_THAPS</name>
<protein>
    <submittedName>
        <fullName evidence="3">Uncharacterized protein</fullName>
    </submittedName>
</protein>
<feature type="compositionally biased region" description="Polar residues" evidence="1">
    <location>
        <begin position="279"/>
        <end position="288"/>
    </location>
</feature>
<feature type="chain" id="PRO_5002869170" evidence="2">
    <location>
        <begin position="22"/>
        <end position="529"/>
    </location>
</feature>
<proteinExistence type="predicted"/>
<gene>
    <name evidence="3" type="ORF">THAPSDRAFT_8608</name>
</gene>
<feature type="signal peptide" evidence="2">
    <location>
        <begin position="1"/>
        <end position="21"/>
    </location>
</feature>
<reference evidence="3 4" key="2">
    <citation type="journal article" date="2008" name="Nature">
        <title>The Phaeodactylum genome reveals the evolutionary history of diatom genomes.</title>
        <authorList>
            <person name="Bowler C."/>
            <person name="Allen A.E."/>
            <person name="Badger J.H."/>
            <person name="Grimwood J."/>
            <person name="Jabbari K."/>
            <person name="Kuo A."/>
            <person name="Maheswari U."/>
            <person name="Martens C."/>
            <person name="Maumus F."/>
            <person name="Otillar R.P."/>
            <person name="Rayko E."/>
            <person name="Salamov A."/>
            <person name="Vandepoele K."/>
            <person name="Beszteri B."/>
            <person name="Gruber A."/>
            <person name="Heijde M."/>
            <person name="Katinka M."/>
            <person name="Mock T."/>
            <person name="Valentin K."/>
            <person name="Verret F."/>
            <person name="Berges J.A."/>
            <person name="Brownlee C."/>
            <person name="Cadoret J.P."/>
            <person name="Chiovitti A."/>
            <person name="Choi C.J."/>
            <person name="Coesel S."/>
            <person name="De Martino A."/>
            <person name="Detter J.C."/>
            <person name="Durkin C."/>
            <person name="Falciatore A."/>
            <person name="Fournet J."/>
            <person name="Haruta M."/>
            <person name="Huysman M.J."/>
            <person name="Jenkins B.D."/>
            <person name="Jiroutova K."/>
            <person name="Jorgensen R.E."/>
            <person name="Joubert Y."/>
            <person name="Kaplan A."/>
            <person name="Kroger N."/>
            <person name="Kroth P.G."/>
            <person name="La Roche J."/>
            <person name="Lindquist E."/>
            <person name="Lommer M."/>
            <person name="Martin-Jezequel V."/>
            <person name="Lopez P.J."/>
            <person name="Lucas S."/>
            <person name="Mangogna M."/>
            <person name="McGinnis K."/>
            <person name="Medlin L.K."/>
            <person name="Montsant A."/>
            <person name="Oudot-Le Secq M.P."/>
            <person name="Napoli C."/>
            <person name="Obornik M."/>
            <person name="Parker M.S."/>
            <person name="Petit J.L."/>
            <person name="Porcel B.M."/>
            <person name="Poulsen N."/>
            <person name="Robison M."/>
            <person name="Rychlewski L."/>
            <person name="Rynearson T.A."/>
            <person name="Schmutz J."/>
            <person name="Shapiro H."/>
            <person name="Siaut M."/>
            <person name="Stanley M."/>
            <person name="Sussman M.R."/>
            <person name="Taylor A.R."/>
            <person name="Vardi A."/>
            <person name="von Dassow P."/>
            <person name="Vyverman W."/>
            <person name="Willis A."/>
            <person name="Wyrwicz L.S."/>
            <person name="Rokhsar D.S."/>
            <person name="Weissenbach J."/>
            <person name="Armbrust E.V."/>
            <person name="Green B.R."/>
            <person name="Van de Peer Y."/>
            <person name="Grigoriev I.V."/>
        </authorList>
    </citation>
    <scope>NUCLEOTIDE SEQUENCE [LARGE SCALE GENOMIC DNA]</scope>
    <source>
        <strain evidence="3 4">CCMP1335</strain>
    </source>
</reference>
<dbReference type="GO" id="GO:0016197">
    <property type="term" value="P:endosomal transport"/>
    <property type="evidence" value="ECO:0000318"/>
    <property type="project" value="GO_Central"/>
</dbReference>
<evidence type="ECO:0000256" key="1">
    <source>
        <dbReference type="SAM" id="MobiDB-lite"/>
    </source>
</evidence>
<evidence type="ECO:0000313" key="3">
    <source>
        <dbReference type="EMBL" id="EED89942.1"/>
    </source>
</evidence>
<keyword evidence="4" id="KW-1185">Reference proteome</keyword>
<feature type="compositionally biased region" description="Basic residues" evidence="1">
    <location>
        <begin position="442"/>
        <end position="471"/>
    </location>
</feature>
<dbReference type="Proteomes" id="UP000001449">
    <property type="component" value="Chromosome 10"/>
</dbReference>
<reference evidence="3 4" key="1">
    <citation type="journal article" date="2004" name="Science">
        <title>The genome of the diatom Thalassiosira pseudonana: ecology, evolution, and metabolism.</title>
        <authorList>
            <person name="Armbrust E.V."/>
            <person name="Berges J.A."/>
            <person name="Bowler C."/>
            <person name="Green B.R."/>
            <person name="Martinez D."/>
            <person name="Putnam N.H."/>
            <person name="Zhou S."/>
            <person name="Allen A.E."/>
            <person name="Apt K.E."/>
            <person name="Bechner M."/>
            <person name="Brzezinski M.A."/>
            <person name="Chaal B.K."/>
            <person name="Chiovitti A."/>
            <person name="Davis A.K."/>
            <person name="Demarest M.S."/>
            <person name="Detter J.C."/>
            <person name="Glavina T."/>
            <person name="Goodstein D."/>
            <person name="Hadi M.Z."/>
            <person name="Hellsten U."/>
            <person name="Hildebrand M."/>
            <person name="Jenkins B.D."/>
            <person name="Jurka J."/>
            <person name="Kapitonov V.V."/>
            <person name="Kroger N."/>
            <person name="Lau W.W."/>
            <person name="Lane T.W."/>
            <person name="Larimer F.W."/>
            <person name="Lippmeier J.C."/>
            <person name="Lucas S."/>
            <person name="Medina M."/>
            <person name="Montsant A."/>
            <person name="Obornik M."/>
            <person name="Parker M.S."/>
            <person name="Palenik B."/>
            <person name="Pazour G.J."/>
            <person name="Richardson P.M."/>
            <person name="Rynearson T.A."/>
            <person name="Saito M.A."/>
            <person name="Schwartz D.C."/>
            <person name="Thamatrakoln K."/>
            <person name="Valentin K."/>
            <person name="Vardi A."/>
            <person name="Wilkerson F.P."/>
            <person name="Rokhsar D.S."/>
        </authorList>
    </citation>
    <scope>NUCLEOTIDE SEQUENCE [LARGE SCALE GENOMIC DNA]</scope>
    <source>
        <strain evidence="3 4">CCMP1335</strain>
    </source>
</reference>
<accession>B8C8W0</accession>
<dbReference type="HOGENOM" id="CLU_515377_0_0_1"/>
<dbReference type="GO" id="GO:0007034">
    <property type="term" value="P:vacuolar transport"/>
    <property type="evidence" value="ECO:0000318"/>
    <property type="project" value="GO_Central"/>
</dbReference>